<feature type="compositionally biased region" description="Low complexity" evidence="6">
    <location>
        <begin position="117"/>
        <end position="139"/>
    </location>
</feature>
<dbReference type="eggNOG" id="KOG1677">
    <property type="taxonomic scope" value="Eukaryota"/>
</dbReference>
<gene>
    <name evidence="8" type="ORF">TTHERM_00301750</name>
</gene>
<dbReference type="Pfam" id="PF00642">
    <property type="entry name" value="zf-CCCH"/>
    <property type="match status" value="2"/>
</dbReference>
<keyword evidence="2" id="KW-0677">Repeat</keyword>
<dbReference type="OrthoDB" id="409924at2759"/>
<feature type="zinc finger region" description="C3H1-type" evidence="5">
    <location>
        <begin position="219"/>
        <end position="247"/>
    </location>
</feature>
<dbReference type="SMART" id="SM00356">
    <property type="entry name" value="ZnF_C3H1"/>
    <property type="match status" value="2"/>
</dbReference>
<feature type="domain" description="C3H1-type" evidence="7">
    <location>
        <begin position="219"/>
        <end position="247"/>
    </location>
</feature>
<keyword evidence="3 5" id="KW-0863">Zinc-finger</keyword>
<sequence>MNNPQSNMFNQNYFQHQQIQYSAYVKNTFQLNNSASSKVCLSNNQLPFGFPQDLLSFANKKRRESDSENMNTQFSPEAEQRCMQYQFSFNGKNQDIYSSKQHTTSQLNPEYNNYNASNLSTSTSSQSSSYSSSSQSSSSSSLQSQICSSSFLSQSNFSSTTSQQQQNIDKSKCSNAFVIDNLVQKKKNSFGSSNMNQQPLQQSQLNNLTQGPNQQETSKFKTEMCKNWMEFGKCNYGKKCQFAHGKNELVDKSTVNKRQYKSKLCNSFHTQKFCPYGNRCMFIHESRTVTEIRQSTYYQKILYNLDEQNNKIINFCELQQESKQQTPLEQQSCELSSNSGQYQPIRNTLNSSTSFRLPIFQLIGSQQKEFNISQSNLNESINA</sequence>
<dbReference type="Gene3D" id="4.10.1000.10">
    <property type="entry name" value="Zinc finger, CCCH-type"/>
    <property type="match status" value="2"/>
</dbReference>
<evidence type="ECO:0000256" key="5">
    <source>
        <dbReference type="PROSITE-ProRule" id="PRU00723"/>
    </source>
</evidence>
<reference evidence="9" key="1">
    <citation type="journal article" date="2006" name="PLoS Biol.">
        <title>Macronuclear genome sequence of the ciliate Tetrahymena thermophila, a model eukaryote.</title>
        <authorList>
            <person name="Eisen J.A."/>
            <person name="Coyne R.S."/>
            <person name="Wu M."/>
            <person name="Wu D."/>
            <person name="Thiagarajan M."/>
            <person name="Wortman J.R."/>
            <person name="Badger J.H."/>
            <person name="Ren Q."/>
            <person name="Amedeo P."/>
            <person name="Jones K.M."/>
            <person name="Tallon L.J."/>
            <person name="Delcher A.L."/>
            <person name="Salzberg S.L."/>
            <person name="Silva J.C."/>
            <person name="Haas B.J."/>
            <person name="Majoros W.H."/>
            <person name="Farzad M."/>
            <person name="Carlton J.M."/>
            <person name="Smith R.K. Jr."/>
            <person name="Garg J."/>
            <person name="Pearlman R.E."/>
            <person name="Karrer K.M."/>
            <person name="Sun L."/>
            <person name="Manning G."/>
            <person name="Elde N.C."/>
            <person name="Turkewitz A.P."/>
            <person name="Asai D.J."/>
            <person name="Wilkes D.E."/>
            <person name="Wang Y."/>
            <person name="Cai H."/>
            <person name="Collins K."/>
            <person name="Stewart B.A."/>
            <person name="Lee S.R."/>
            <person name="Wilamowska K."/>
            <person name="Weinberg Z."/>
            <person name="Ruzzo W.L."/>
            <person name="Wloga D."/>
            <person name="Gaertig J."/>
            <person name="Frankel J."/>
            <person name="Tsao C.-C."/>
            <person name="Gorovsky M.A."/>
            <person name="Keeling P.J."/>
            <person name="Waller R.F."/>
            <person name="Patron N.J."/>
            <person name="Cherry J.M."/>
            <person name="Stover N.A."/>
            <person name="Krieger C.J."/>
            <person name="del Toro C."/>
            <person name="Ryder H.F."/>
            <person name="Williamson S.C."/>
            <person name="Barbeau R.A."/>
            <person name="Hamilton E.P."/>
            <person name="Orias E."/>
        </authorList>
    </citation>
    <scope>NUCLEOTIDE SEQUENCE [LARGE SCALE GENOMIC DNA]</scope>
    <source>
        <strain evidence="9">SB210</strain>
    </source>
</reference>
<accession>I7MAD2</accession>
<evidence type="ECO:0000256" key="6">
    <source>
        <dbReference type="SAM" id="MobiDB-lite"/>
    </source>
</evidence>
<dbReference type="EMBL" id="GG662449">
    <property type="protein sequence ID" value="EAS04358.1"/>
    <property type="molecule type" value="Genomic_DNA"/>
</dbReference>
<evidence type="ECO:0000313" key="9">
    <source>
        <dbReference type="Proteomes" id="UP000009168"/>
    </source>
</evidence>
<evidence type="ECO:0000256" key="2">
    <source>
        <dbReference type="ARBA" id="ARBA00022737"/>
    </source>
</evidence>
<evidence type="ECO:0000259" key="7">
    <source>
        <dbReference type="PROSITE" id="PS50103"/>
    </source>
</evidence>
<dbReference type="GeneID" id="7832430"/>
<dbReference type="PANTHER" id="PTHR12547">
    <property type="entry name" value="CCCH ZINC FINGER/TIS11-RELATED"/>
    <property type="match status" value="1"/>
</dbReference>
<evidence type="ECO:0000256" key="1">
    <source>
        <dbReference type="ARBA" id="ARBA00022723"/>
    </source>
</evidence>
<dbReference type="RefSeq" id="XP_001024603.1">
    <property type="nucleotide sequence ID" value="XM_001024603.3"/>
</dbReference>
<feature type="domain" description="C3H1-type" evidence="7">
    <location>
        <begin position="259"/>
        <end position="287"/>
    </location>
</feature>
<dbReference type="SUPFAM" id="SSF90229">
    <property type="entry name" value="CCCH zinc finger"/>
    <property type="match status" value="2"/>
</dbReference>
<evidence type="ECO:0000313" key="8">
    <source>
        <dbReference type="EMBL" id="EAS04358.1"/>
    </source>
</evidence>
<dbReference type="GO" id="GO:0003729">
    <property type="term" value="F:mRNA binding"/>
    <property type="evidence" value="ECO:0007669"/>
    <property type="project" value="InterPro"/>
</dbReference>
<dbReference type="InterPro" id="IPR000571">
    <property type="entry name" value="Znf_CCCH"/>
</dbReference>
<protein>
    <submittedName>
        <fullName evidence="8">Zinc finger C-x8-C-x5-C-x3-H type protein</fullName>
    </submittedName>
</protein>
<dbReference type="InParanoid" id="I7MAD2"/>
<name>I7MAD2_TETTS</name>
<dbReference type="STRING" id="312017.I7MAD2"/>
<keyword evidence="1 5" id="KW-0479">Metal-binding</keyword>
<evidence type="ECO:0000256" key="3">
    <source>
        <dbReference type="ARBA" id="ARBA00022771"/>
    </source>
</evidence>
<evidence type="ECO:0000256" key="4">
    <source>
        <dbReference type="ARBA" id="ARBA00022833"/>
    </source>
</evidence>
<dbReference type="FunFam" id="4.10.1000.10:FF:000001">
    <property type="entry name" value="zinc finger CCCH domain-containing protein 15-like"/>
    <property type="match status" value="1"/>
</dbReference>
<dbReference type="InterPro" id="IPR045877">
    <property type="entry name" value="ZFP36-like"/>
</dbReference>
<keyword evidence="4 5" id="KW-0862">Zinc</keyword>
<feature type="region of interest" description="Disordered" evidence="6">
    <location>
        <begin position="99"/>
        <end position="139"/>
    </location>
</feature>
<dbReference type="KEGG" id="tet:TTHERM_00301750"/>
<proteinExistence type="predicted"/>
<dbReference type="PANTHER" id="PTHR12547:SF18">
    <property type="entry name" value="PROTEIN TIS11"/>
    <property type="match status" value="1"/>
</dbReference>
<dbReference type="AlphaFoldDB" id="I7MAD2"/>
<dbReference type="GO" id="GO:0008270">
    <property type="term" value="F:zinc ion binding"/>
    <property type="evidence" value="ECO:0007669"/>
    <property type="project" value="UniProtKB-KW"/>
</dbReference>
<feature type="compositionally biased region" description="Polar residues" evidence="6">
    <location>
        <begin position="99"/>
        <end position="116"/>
    </location>
</feature>
<feature type="zinc finger region" description="C3H1-type" evidence="5">
    <location>
        <begin position="259"/>
        <end position="287"/>
    </location>
</feature>
<dbReference type="InterPro" id="IPR036855">
    <property type="entry name" value="Znf_CCCH_sf"/>
</dbReference>
<dbReference type="PROSITE" id="PS50103">
    <property type="entry name" value="ZF_C3H1"/>
    <property type="match status" value="2"/>
</dbReference>
<dbReference type="HOGENOM" id="CLU_722591_0_0_1"/>
<keyword evidence="9" id="KW-1185">Reference proteome</keyword>
<organism evidence="8 9">
    <name type="scientific">Tetrahymena thermophila (strain SB210)</name>
    <dbReference type="NCBI Taxonomy" id="312017"/>
    <lineage>
        <taxon>Eukaryota</taxon>
        <taxon>Sar</taxon>
        <taxon>Alveolata</taxon>
        <taxon>Ciliophora</taxon>
        <taxon>Intramacronucleata</taxon>
        <taxon>Oligohymenophorea</taxon>
        <taxon>Hymenostomatida</taxon>
        <taxon>Tetrahymenina</taxon>
        <taxon>Tetrahymenidae</taxon>
        <taxon>Tetrahymena</taxon>
    </lineage>
</organism>
<dbReference type="Proteomes" id="UP000009168">
    <property type="component" value="Unassembled WGS sequence"/>
</dbReference>
<dbReference type="SMR" id="I7MAD2"/>